<reference evidence="1 2" key="1">
    <citation type="journal article" date="2019" name="G3 (Bethesda)">
        <title>Sequencing of a Wild Apple (Malus baccata) Genome Unravels the Differences Between Cultivated and Wild Apple Species Regarding Disease Resistance and Cold Tolerance.</title>
        <authorList>
            <person name="Chen X."/>
        </authorList>
    </citation>
    <scope>NUCLEOTIDE SEQUENCE [LARGE SCALE GENOMIC DNA]</scope>
    <source>
        <strain evidence="2">cv. Shandingzi</strain>
        <tissue evidence="1">Leaves</tissue>
    </source>
</reference>
<evidence type="ECO:0000313" key="2">
    <source>
        <dbReference type="Proteomes" id="UP000315295"/>
    </source>
</evidence>
<keyword evidence="2" id="KW-1185">Reference proteome</keyword>
<evidence type="ECO:0000313" key="1">
    <source>
        <dbReference type="EMBL" id="TQD68753.1"/>
    </source>
</evidence>
<accession>A0A540K3D7</accession>
<comment type="caution">
    <text evidence="1">The sequence shown here is derived from an EMBL/GenBank/DDBJ whole genome shotgun (WGS) entry which is preliminary data.</text>
</comment>
<name>A0A540K3D7_MALBA</name>
<organism evidence="1 2">
    <name type="scientific">Malus baccata</name>
    <name type="common">Siberian crab apple</name>
    <name type="synonym">Pyrus baccata</name>
    <dbReference type="NCBI Taxonomy" id="106549"/>
    <lineage>
        <taxon>Eukaryota</taxon>
        <taxon>Viridiplantae</taxon>
        <taxon>Streptophyta</taxon>
        <taxon>Embryophyta</taxon>
        <taxon>Tracheophyta</taxon>
        <taxon>Spermatophyta</taxon>
        <taxon>Magnoliopsida</taxon>
        <taxon>eudicotyledons</taxon>
        <taxon>Gunneridae</taxon>
        <taxon>Pentapetalae</taxon>
        <taxon>rosids</taxon>
        <taxon>fabids</taxon>
        <taxon>Rosales</taxon>
        <taxon>Rosaceae</taxon>
        <taxon>Amygdaloideae</taxon>
        <taxon>Maleae</taxon>
        <taxon>Malus</taxon>
    </lineage>
</organism>
<dbReference type="EMBL" id="VIEB01009803">
    <property type="protein sequence ID" value="TQD68753.1"/>
    <property type="molecule type" value="Genomic_DNA"/>
</dbReference>
<proteinExistence type="predicted"/>
<protein>
    <submittedName>
        <fullName evidence="1">Uncharacterized protein</fullName>
    </submittedName>
</protein>
<dbReference type="Proteomes" id="UP000315295">
    <property type="component" value="Unassembled WGS sequence"/>
</dbReference>
<gene>
    <name evidence="1" type="ORF">C1H46_045714</name>
</gene>
<dbReference type="AlphaFoldDB" id="A0A540K3D7"/>
<sequence length="81" mass="9190">MWEESAGLNGLAVAAFQLIQILLNGVESSMSDQGLRGEDFFGRIRHHHLHHYFVFFVTGFVRRVRGLGVCLVLGSMEYHNN</sequence>